<feature type="domain" description="Major facilitator superfamily (MFS) profile" evidence="7">
    <location>
        <begin position="22"/>
        <end position="406"/>
    </location>
</feature>
<keyword evidence="3 6" id="KW-0812">Transmembrane</keyword>
<evidence type="ECO:0000256" key="2">
    <source>
        <dbReference type="ARBA" id="ARBA00022475"/>
    </source>
</evidence>
<name>A0ABT7AHB4_9HYPH</name>
<dbReference type="CDD" id="cd17324">
    <property type="entry name" value="MFS_NepI_like"/>
    <property type="match status" value="1"/>
</dbReference>
<evidence type="ECO:0000313" key="8">
    <source>
        <dbReference type="EMBL" id="MDJ1158738.1"/>
    </source>
</evidence>
<feature type="transmembrane region" description="Helical" evidence="6">
    <location>
        <begin position="272"/>
        <end position="290"/>
    </location>
</feature>
<keyword evidence="4 6" id="KW-1133">Transmembrane helix</keyword>
<dbReference type="InterPro" id="IPR020846">
    <property type="entry name" value="MFS_dom"/>
</dbReference>
<feature type="transmembrane region" description="Helical" evidence="6">
    <location>
        <begin position="23"/>
        <end position="40"/>
    </location>
</feature>
<accession>A0ABT7AHB4</accession>
<evidence type="ECO:0000256" key="1">
    <source>
        <dbReference type="ARBA" id="ARBA00004651"/>
    </source>
</evidence>
<feature type="transmembrane region" description="Helical" evidence="6">
    <location>
        <begin position="384"/>
        <end position="402"/>
    </location>
</feature>
<feature type="transmembrane region" description="Helical" evidence="6">
    <location>
        <begin position="52"/>
        <end position="76"/>
    </location>
</feature>
<keyword evidence="2" id="KW-1003">Cell membrane</keyword>
<evidence type="ECO:0000256" key="4">
    <source>
        <dbReference type="ARBA" id="ARBA00022989"/>
    </source>
</evidence>
<organism evidence="8 9">
    <name type="scientific">Chelatococcus albus</name>
    <dbReference type="NCBI Taxonomy" id="3047466"/>
    <lineage>
        <taxon>Bacteria</taxon>
        <taxon>Pseudomonadati</taxon>
        <taxon>Pseudomonadota</taxon>
        <taxon>Alphaproteobacteria</taxon>
        <taxon>Hyphomicrobiales</taxon>
        <taxon>Chelatococcaceae</taxon>
        <taxon>Chelatococcus</taxon>
    </lineage>
</organism>
<evidence type="ECO:0000256" key="3">
    <source>
        <dbReference type="ARBA" id="ARBA00022692"/>
    </source>
</evidence>
<dbReference type="PANTHER" id="PTHR43124:SF3">
    <property type="entry name" value="CHLORAMPHENICOL EFFLUX PUMP RV0191"/>
    <property type="match status" value="1"/>
</dbReference>
<protein>
    <submittedName>
        <fullName evidence="8">MFS transporter</fullName>
    </submittedName>
</protein>
<dbReference type="InterPro" id="IPR011701">
    <property type="entry name" value="MFS"/>
</dbReference>
<feature type="transmembrane region" description="Helical" evidence="6">
    <location>
        <begin position="88"/>
        <end position="108"/>
    </location>
</feature>
<dbReference type="EMBL" id="JASJEV010000006">
    <property type="protein sequence ID" value="MDJ1158738.1"/>
    <property type="molecule type" value="Genomic_DNA"/>
</dbReference>
<evidence type="ECO:0000256" key="6">
    <source>
        <dbReference type="SAM" id="Phobius"/>
    </source>
</evidence>
<comment type="caution">
    <text evidence="8">The sequence shown here is derived from an EMBL/GenBank/DDBJ whole genome shotgun (WGS) entry which is preliminary data.</text>
</comment>
<feature type="transmembrane region" description="Helical" evidence="6">
    <location>
        <begin position="319"/>
        <end position="336"/>
    </location>
</feature>
<feature type="transmembrane region" description="Helical" evidence="6">
    <location>
        <begin position="356"/>
        <end position="378"/>
    </location>
</feature>
<dbReference type="PANTHER" id="PTHR43124">
    <property type="entry name" value="PURINE EFFLUX PUMP PBUE"/>
    <property type="match status" value="1"/>
</dbReference>
<dbReference type="RefSeq" id="WP_283740735.1">
    <property type="nucleotide sequence ID" value="NZ_JASJEV010000006.1"/>
</dbReference>
<dbReference type="InterPro" id="IPR050189">
    <property type="entry name" value="MFS_Efflux_Transporters"/>
</dbReference>
<proteinExistence type="predicted"/>
<evidence type="ECO:0000259" key="7">
    <source>
        <dbReference type="PROSITE" id="PS50850"/>
    </source>
</evidence>
<gene>
    <name evidence="8" type="ORF">QNA08_10885</name>
</gene>
<feature type="transmembrane region" description="Helical" evidence="6">
    <location>
        <begin position="297"/>
        <end position="313"/>
    </location>
</feature>
<dbReference type="SUPFAM" id="SSF103473">
    <property type="entry name" value="MFS general substrate transporter"/>
    <property type="match status" value="1"/>
</dbReference>
<evidence type="ECO:0000313" key="9">
    <source>
        <dbReference type="Proteomes" id="UP001321492"/>
    </source>
</evidence>
<keyword evidence="5 6" id="KW-0472">Membrane</keyword>
<comment type="subcellular location">
    <subcellularLocation>
        <location evidence="1">Cell membrane</location>
        <topology evidence="1">Multi-pass membrane protein</topology>
    </subcellularLocation>
</comment>
<feature type="transmembrane region" description="Helical" evidence="6">
    <location>
        <begin position="231"/>
        <end position="252"/>
    </location>
</feature>
<feature type="transmembrane region" description="Helical" evidence="6">
    <location>
        <begin position="174"/>
        <end position="194"/>
    </location>
</feature>
<feature type="transmembrane region" description="Helical" evidence="6">
    <location>
        <begin position="146"/>
        <end position="168"/>
    </location>
</feature>
<dbReference type="Gene3D" id="1.20.1250.20">
    <property type="entry name" value="MFS general substrate transporter like domains"/>
    <property type="match status" value="1"/>
</dbReference>
<dbReference type="Proteomes" id="UP001321492">
    <property type="component" value="Unassembled WGS sequence"/>
</dbReference>
<dbReference type="InterPro" id="IPR036259">
    <property type="entry name" value="MFS_trans_sf"/>
</dbReference>
<feature type="transmembrane region" description="Helical" evidence="6">
    <location>
        <begin position="114"/>
        <end position="134"/>
    </location>
</feature>
<sequence>MSATTTDAPAESGRQDGVPARSIALLAFAAFVSGATIRVADPLLPQIGRDFGVTTGAASVVVTAFAVSYGLLQMFFGPIGDRFGKYRTAACATLLSAIGTAACAWVGTLESLTAARLVAGGTAAAIIPMSMAWIGDTVPYAERQAVLARFLSGQILGVVFGQAAGGMLGEHLGWRNVFLVLAAFYVVAGTALLVEMARDASARTRAAAAPEARRGVKETVLHSAALLRRPWVRVVLLTVFLEGIAVFGTFAFVASDLQHRFGLGAAQSGLMVAAYGFGGLFYAAAAPWLVARLGERGLVRGGGLVLMLAYGTLALMGDVWMAPFAAALAGLGFYMLHNTLQMNATQMAPEARGVAVALFASCLFMGQTVGAAGLAGVFDRFHGLPIFAGAAVMLPLLAFWFAHRLKRRGG</sequence>
<evidence type="ECO:0000256" key="5">
    <source>
        <dbReference type="ARBA" id="ARBA00023136"/>
    </source>
</evidence>
<dbReference type="Pfam" id="PF07690">
    <property type="entry name" value="MFS_1"/>
    <property type="match status" value="1"/>
</dbReference>
<keyword evidence="9" id="KW-1185">Reference proteome</keyword>
<reference evidence="8 9" key="1">
    <citation type="submission" date="2023-05" db="EMBL/GenBank/DDBJ databases">
        <title>Chelatococcus sp. nov., a moderately thermophilic bacterium isolated from hot spring microbial mat.</title>
        <authorList>
            <person name="Hu C.-J."/>
            <person name="Li W.-J."/>
        </authorList>
    </citation>
    <scope>NUCLEOTIDE SEQUENCE [LARGE SCALE GENOMIC DNA]</scope>
    <source>
        <strain evidence="8 9">SYSU G07232</strain>
    </source>
</reference>
<dbReference type="PROSITE" id="PS50850">
    <property type="entry name" value="MFS"/>
    <property type="match status" value="1"/>
</dbReference>